<reference evidence="6" key="1">
    <citation type="journal article" date="2019" name="Int. J. Syst. Evol. Microbiol.">
        <title>The Global Catalogue of Microorganisms (GCM) 10K type strain sequencing project: providing services to taxonomists for standard genome sequencing and annotation.</title>
        <authorList>
            <consortium name="The Broad Institute Genomics Platform"/>
            <consortium name="The Broad Institute Genome Sequencing Center for Infectious Disease"/>
            <person name="Wu L."/>
            <person name="Ma J."/>
        </authorList>
    </citation>
    <scope>NUCLEOTIDE SEQUENCE [LARGE SCALE GENOMIC DNA]</scope>
    <source>
        <strain evidence="6">JCM 17808</strain>
    </source>
</reference>
<evidence type="ECO:0000256" key="2">
    <source>
        <dbReference type="ARBA" id="ARBA00022801"/>
    </source>
</evidence>
<protein>
    <submittedName>
        <fullName evidence="5">Alpha/beta fold hydrolase</fullName>
    </submittedName>
</protein>
<dbReference type="InterPro" id="IPR000073">
    <property type="entry name" value="AB_hydrolase_1"/>
</dbReference>
<organism evidence="5 6">
    <name type="scientific">Brevibacterium pityocampae</name>
    <dbReference type="NCBI Taxonomy" id="506594"/>
    <lineage>
        <taxon>Bacteria</taxon>
        <taxon>Bacillati</taxon>
        <taxon>Actinomycetota</taxon>
        <taxon>Actinomycetes</taxon>
        <taxon>Micrococcales</taxon>
        <taxon>Brevibacteriaceae</taxon>
        <taxon>Brevibacterium</taxon>
    </lineage>
</organism>
<dbReference type="GO" id="GO:0016787">
    <property type="term" value="F:hydrolase activity"/>
    <property type="evidence" value="ECO:0007669"/>
    <property type="project" value="UniProtKB-KW"/>
</dbReference>
<proteinExistence type="inferred from homology"/>
<evidence type="ECO:0000256" key="1">
    <source>
        <dbReference type="ARBA" id="ARBA00010088"/>
    </source>
</evidence>
<evidence type="ECO:0000256" key="3">
    <source>
        <dbReference type="SAM" id="MobiDB-lite"/>
    </source>
</evidence>
<dbReference type="InterPro" id="IPR002410">
    <property type="entry name" value="Peptidase_S33"/>
</dbReference>
<evidence type="ECO:0000259" key="4">
    <source>
        <dbReference type="Pfam" id="PF00561"/>
    </source>
</evidence>
<evidence type="ECO:0000313" key="5">
    <source>
        <dbReference type="EMBL" id="GAA4386959.1"/>
    </source>
</evidence>
<comment type="caution">
    <text evidence="5">The sequence shown here is derived from an EMBL/GenBank/DDBJ whole genome shotgun (WGS) entry which is preliminary data.</text>
</comment>
<dbReference type="InterPro" id="IPR029058">
    <property type="entry name" value="AB_hydrolase_fold"/>
</dbReference>
<dbReference type="PRINTS" id="PR00111">
    <property type="entry name" value="ABHYDROLASE"/>
</dbReference>
<name>A0ABP8J8S0_9MICO</name>
<evidence type="ECO:0000313" key="6">
    <source>
        <dbReference type="Proteomes" id="UP001500642"/>
    </source>
</evidence>
<dbReference type="Pfam" id="PF00561">
    <property type="entry name" value="Abhydrolase_1"/>
    <property type="match status" value="1"/>
</dbReference>
<accession>A0ABP8J8S0</accession>
<feature type="region of interest" description="Disordered" evidence="3">
    <location>
        <begin position="1"/>
        <end position="48"/>
    </location>
</feature>
<dbReference type="EMBL" id="BAABGL010000004">
    <property type="protein sequence ID" value="GAA4386959.1"/>
    <property type="molecule type" value="Genomic_DNA"/>
</dbReference>
<dbReference type="PANTHER" id="PTHR43433">
    <property type="entry name" value="HYDROLASE, ALPHA/BETA FOLD FAMILY PROTEIN"/>
    <property type="match status" value="1"/>
</dbReference>
<sequence>MRRQALRTPGLRSIRRPIGTRDPRSAAGSPLSSPPPAEAPAASSTGPEFELHYVRTGPDTYRRSPDPVAPASGAASVPLVILPGGPGLASALPYGEVRKQAAARGLEVIMIEHRGVGLSRRDLDGHDLPREALSVALAAEDIAAVLDAEHIERAVIVGSSYGTYLAQAFAVEHPERVAGLVLDSPMLAATDEKVAREYSRDLLFHGTAGSRETRLLAAKVHDLVTSGDVDELTLGRDVRIIFEFAGPQVLDRFLNQVRLGRAKRTLAFLDKAGSGDMGDGLPYFMEFDLVGEIAFRELSFFAAGDGRIFDQTHEFEAIRAQYSDYVGEPYDLPAALPGFDFPVVALSGDRDLRTPRPVAEEIVRLAPQGRLVALPEHGHSALDTHLRALLIASEAVATGREPELDWNPERFAHLDHTGGPSRFVGPLIDANLALDRILSR</sequence>
<keyword evidence="6" id="KW-1185">Reference proteome</keyword>
<dbReference type="Gene3D" id="3.40.50.1820">
    <property type="entry name" value="alpha/beta hydrolase"/>
    <property type="match status" value="1"/>
</dbReference>
<dbReference type="InterPro" id="IPR050471">
    <property type="entry name" value="AB_hydrolase"/>
</dbReference>
<feature type="domain" description="AB hydrolase-1" evidence="4">
    <location>
        <begin position="78"/>
        <end position="385"/>
    </location>
</feature>
<gene>
    <name evidence="5" type="ORF">GCM10023167_10410</name>
</gene>
<dbReference type="SUPFAM" id="SSF53474">
    <property type="entry name" value="alpha/beta-Hydrolases"/>
    <property type="match status" value="1"/>
</dbReference>
<dbReference type="PANTHER" id="PTHR43433:SF10">
    <property type="entry name" value="AB HYDROLASE-1 DOMAIN-CONTAINING PROTEIN"/>
    <property type="match status" value="1"/>
</dbReference>
<dbReference type="PRINTS" id="PR00793">
    <property type="entry name" value="PROAMNOPTASE"/>
</dbReference>
<comment type="similarity">
    <text evidence="1">Belongs to the peptidase S33 family.</text>
</comment>
<keyword evidence="2 5" id="KW-0378">Hydrolase</keyword>
<dbReference type="Proteomes" id="UP001500642">
    <property type="component" value="Unassembled WGS sequence"/>
</dbReference>